<keyword evidence="3" id="KW-1185">Reference proteome</keyword>
<dbReference type="EMBL" id="JBIYDN010000006">
    <property type="protein sequence ID" value="MFK4442440.1"/>
    <property type="molecule type" value="Genomic_DNA"/>
</dbReference>
<dbReference type="InterPro" id="IPR038404">
    <property type="entry name" value="TRAP_DctP_sf"/>
</dbReference>
<dbReference type="Gene3D" id="3.40.190.170">
    <property type="entry name" value="Bacterial extracellular solute-binding protein, family 7"/>
    <property type="match status" value="1"/>
</dbReference>
<protein>
    <submittedName>
        <fullName evidence="2">TRAP-type C4-dicarboxylate transport system substrate-binding protein</fullName>
    </submittedName>
</protein>
<dbReference type="RefSeq" id="WP_404606682.1">
    <property type="nucleotide sequence ID" value="NZ_JBIYDN010000006.1"/>
</dbReference>
<dbReference type="PANTHER" id="PTHR33376">
    <property type="match status" value="1"/>
</dbReference>
<accession>A0ABW8MFJ4</accession>
<reference evidence="2 3" key="2">
    <citation type="submission" date="2024-11" db="EMBL/GenBank/DDBJ databases">
        <title>Using genomics to understand microbial adaptation to soil warming.</title>
        <authorList>
            <person name="Deangelis K.M. PhD."/>
        </authorList>
    </citation>
    <scope>NUCLEOTIDE SEQUENCE [LARGE SCALE GENOMIC DNA]</scope>
    <source>
        <strain evidence="2 3">GAS97</strain>
    </source>
</reference>
<proteinExistence type="predicted"/>
<name>A0ABW8MFJ4_9BURK</name>
<evidence type="ECO:0000313" key="3">
    <source>
        <dbReference type="Proteomes" id="UP001620514"/>
    </source>
</evidence>
<dbReference type="InterPro" id="IPR006311">
    <property type="entry name" value="TAT_signal"/>
</dbReference>
<sequence length="353" mass="38557">MPGSDHCFSPYLSGRSLSRRRFVQTAGAALATLALPVIGRAAPPVQLRFSSTMTADENSAHYIYYQRLQANLKKSVGDQIRVDFFPNGQLGKEADVVQQVRLGSIDMMITGSSIWATALQELALLDLGFLFDNWAHVGKSVDHGVADVYDKLMQSRTGCSIIGWGSHFNARSVYTKPAIKDLAALKNVKLRVLPTQAFIETFKLMGAIPTPIAFNEVYTAVQTGVVEGFEHDAASVLSNKLNEVVQNSWQTNHLFSPCITVIGKRGLAKIPDAIKPQFLDAAREASLYQRQEAATKGADALGALRKAGMTFYPMADAERNSVRKLMRDKLWVPFTQSNPVTAPVLAAIDAARA</sequence>
<dbReference type="PROSITE" id="PS51318">
    <property type="entry name" value="TAT"/>
    <property type="match status" value="1"/>
</dbReference>
<reference evidence="2 3" key="1">
    <citation type="submission" date="2024-10" db="EMBL/GenBank/DDBJ databases">
        <authorList>
            <person name="Deangelis K."/>
            <person name="Huntemann M."/>
            <person name="Clum A."/>
            <person name="Wang J."/>
            <person name="Palaniappan K."/>
            <person name="Ritter S."/>
            <person name="Chen I.-M."/>
            <person name="Stamatis D."/>
            <person name="Reddy T."/>
            <person name="O'Malley R."/>
            <person name="Daum C."/>
            <person name="Ng V."/>
            <person name="Ivanova N."/>
            <person name="Kyrpides N."/>
            <person name="Woyke T."/>
        </authorList>
    </citation>
    <scope>NUCLEOTIDE SEQUENCE [LARGE SCALE GENOMIC DNA]</scope>
    <source>
        <strain evidence="2 3">GAS97</strain>
    </source>
</reference>
<comment type="caution">
    <text evidence="2">The sequence shown here is derived from an EMBL/GenBank/DDBJ whole genome shotgun (WGS) entry which is preliminary data.</text>
</comment>
<evidence type="ECO:0000256" key="1">
    <source>
        <dbReference type="ARBA" id="ARBA00022729"/>
    </source>
</evidence>
<organism evidence="2 3">
    <name type="scientific">Caballeronia udeis</name>
    <dbReference type="NCBI Taxonomy" id="1232866"/>
    <lineage>
        <taxon>Bacteria</taxon>
        <taxon>Pseudomonadati</taxon>
        <taxon>Pseudomonadota</taxon>
        <taxon>Betaproteobacteria</taxon>
        <taxon>Burkholderiales</taxon>
        <taxon>Burkholderiaceae</taxon>
        <taxon>Caballeronia</taxon>
    </lineage>
</organism>
<dbReference type="PANTHER" id="PTHR33376:SF4">
    <property type="entry name" value="SIALIC ACID-BINDING PERIPLASMIC PROTEIN SIAP"/>
    <property type="match status" value="1"/>
</dbReference>
<dbReference type="CDD" id="cd13603">
    <property type="entry name" value="PBP2_TRAP_Siap_TeaA_like"/>
    <property type="match status" value="1"/>
</dbReference>
<dbReference type="InterPro" id="IPR018389">
    <property type="entry name" value="DctP_fam"/>
</dbReference>
<dbReference type="Proteomes" id="UP001620514">
    <property type="component" value="Unassembled WGS sequence"/>
</dbReference>
<dbReference type="Pfam" id="PF03480">
    <property type="entry name" value="DctP"/>
    <property type="match status" value="1"/>
</dbReference>
<keyword evidence="1" id="KW-0732">Signal</keyword>
<dbReference type="NCBIfam" id="NF037995">
    <property type="entry name" value="TRAP_S1"/>
    <property type="match status" value="1"/>
</dbReference>
<evidence type="ECO:0000313" key="2">
    <source>
        <dbReference type="EMBL" id="MFK4442440.1"/>
    </source>
</evidence>
<gene>
    <name evidence="2" type="ORF">ABH943_002456</name>
</gene>